<evidence type="ECO:0008006" key="3">
    <source>
        <dbReference type="Google" id="ProtNLM"/>
    </source>
</evidence>
<comment type="caution">
    <text evidence="1">The sequence shown here is derived from an EMBL/GenBank/DDBJ whole genome shotgun (WGS) entry which is preliminary data.</text>
</comment>
<name>A0A414D354_MEDGN</name>
<dbReference type="RefSeq" id="WP_118044103.1">
    <property type="nucleotide sequence ID" value="NZ_QSIR01000030.1"/>
</dbReference>
<evidence type="ECO:0000313" key="1">
    <source>
        <dbReference type="EMBL" id="RHD02853.1"/>
    </source>
</evidence>
<gene>
    <name evidence="1" type="ORF">DW812_14990</name>
</gene>
<dbReference type="EMBL" id="QSIR01000030">
    <property type="protein sequence ID" value="RHD02853.1"/>
    <property type="molecule type" value="Genomic_DNA"/>
</dbReference>
<dbReference type="AlphaFoldDB" id="A0A414D354"/>
<organism evidence="1 2">
    <name type="scientific">Mediterraneibacter gnavus</name>
    <name type="common">Ruminococcus gnavus</name>
    <dbReference type="NCBI Taxonomy" id="33038"/>
    <lineage>
        <taxon>Bacteria</taxon>
        <taxon>Bacillati</taxon>
        <taxon>Bacillota</taxon>
        <taxon>Clostridia</taxon>
        <taxon>Lachnospirales</taxon>
        <taxon>Lachnospiraceae</taxon>
        <taxon>Mediterraneibacter</taxon>
    </lineage>
</organism>
<accession>A0A414D354</accession>
<dbReference type="Proteomes" id="UP000284472">
    <property type="component" value="Unassembled WGS sequence"/>
</dbReference>
<proteinExistence type="predicted"/>
<evidence type="ECO:0000313" key="2">
    <source>
        <dbReference type="Proteomes" id="UP000284472"/>
    </source>
</evidence>
<reference evidence="1 2" key="1">
    <citation type="submission" date="2018-08" db="EMBL/GenBank/DDBJ databases">
        <title>A genome reference for cultivated species of the human gut microbiota.</title>
        <authorList>
            <person name="Zou Y."/>
            <person name="Xue W."/>
            <person name="Luo G."/>
        </authorList>
    </citation>
    <scope>NUCLEOTIDE SEQUENCE [LARGE SCALE GENOMIC DNA]</scope>
    <source>
        <strain evidence="1 2">AM32-6</strain>
    </source>
</reference>
<sequence length="81" mass="9437">MRREDLEERLDTEVTVTLFDGSEYTGVLRQCGTDYVRDNDNLFLVGRKYYFIEMTYDISCIFRCSHVKRCKYAGGAGDDKS</sequence>
<protein>
    <recommendedName>
        <fullName evidence="3">LSM domain-containing protein</fullName>
    </recommendedName>
</protein>